<evidence type="ECO:0000256" key="1">
    <source>
        <dbReference type="ARBA" id="ARBA00004584"/>
    </source>
</evidence>
<keyword evidence="5" id="KW-0489">Methyltransferase</keyword>
<dbReference type="PANTHER" id="PTHR45660">
    <property type="entry name" value="HISTONE-LYSINE N-METHYLTRANSFERASE SETMAR"/>
    <property type="match status" value="1"/>
</dbReference>
<sequence>MNLFCFCLQVVQYWAEKGVSGFTVFKYRLKRLEGQPILTTNQVQYARGRVPNSISEIRGLVCEDISGGQEDIPIPATNLVDDPPFAPTGKFNYLIW</sequence>
<organism evidence="5 6">
    <name type="scientific">Vitis vinifera</name>
    <name type="common">Grape</name>
    <dbReference type="NCBI Taxonomy" id="29760"/>
    <lineage>
        <taxon>Eukaryota</taxon>
        <taxon>Viridiplantae</taxon>
        <taxon>Streptophyta</taxon>
        <taxon>Embryophyta</taxon>
        <taxon>Tracheophyta</taxon>
        <taxon>Spermatophyta</taxon>
        <taxon>Magnoliopsida</taxon>
        <taxon>eudicotyledons</taxon>
        <taxon>Gunneridae</taxon>
        <taxon>Pentapetalae</taxon>
        <taxon>rosids</taxon>
        <taxon>Vitales</taxon>
        <taxon>Vitaceae</taxon>
        <taxon>Viteae</taxon>
        <taxon>Vitis</taxon>
    </lineage>
</organism>
<dbReference type="GO" id="GO:0032259">
    <property type="term" value="P:methylation"/>
    <property type="evidence" value="ECO:0007669"/>
    <property type="project" value="UniProtKB-KW"/>
</dbReference>
<dbReference type="GO" id="GO:0000775">
    <property type="term" value="C:chromosome, centromeric region"/>
    <property type="evidence" value="ECO:0007669"/>
    <property type="project" value="UniProtKB-SubCell"/>
</dbReference>
<protein>
    <submittedName>
        <fullName evidence="5">Histone-lysine N-methyltransferase, H3 lysine-9 specific SUVH4</fullName>
    </submittedName>
</protein>
<dbReference type="GO" id="GO:0005634">
    <property type="term" value="C:nucleus"/>
    <property type="evidence" value="ECO:0007669"/>
    <property type="project" value="UniProtKB-SubCell"/>
</dbReference>
<proteinExistence type="predicted"/>
<dbReference type="InterPro" id="IPR003105">
    <property type="entry name" value="SRA_YDG"/>
</dbReference>
<keyword evidence="2 3" id="KW-0539">Nucleus</keyword>
<gene>
    <name evidence="5" type="primary">SUVH4_7</name>
    <name evidence="5" type="ORF">CK203_067534</name>
</gene>
<evidence type="ECO:0000256" key="2">
    <source>
        <dbReference type="ARBA" id="ARBA00023242"/>
    </source>
</evidence>
<dbReference type="PANTHER" id="PTHR45660:SF94">
    <property type="entry name" value="HISTONE-LYSINE N-METHYLTRANSFERASE, H3 LYSINE-9 SPECIFIC SUVH4"/>
    <property type="match status" value="1"/>
</dbReference>
<dbReference type="Proteomes" id="UP000288805">
    <property type="component" value="Unassembled WGS sequence"/>
</dbReference>
<dbReference type="InterPro" id="IPR036987">
    <property type="entry name" value="SRA-YDG_sf"/>
</dbReference>
<keyword evidence="5" id="KW-0808">Transferase</keyword>
<reference evidence="5 6" key="1">
    <citation type="journal article" date="2018" name="PLoS Genet.">
        <title>Population sequencing reveals clonal diversity and ancestral inbreeding in the grapevine cultivar Chardonnay.</title>
        <authorList>
            <person name="Roach M.J."/>
            <person name="Johnson D.L."/>
            <person name="Bohlmann J."/>
            <person name="van Vuuren H.J."/>
            <person name="Jones S.J."/>
            <person name="Pretorius I.S."/>
            <person name="Schmidt S.A."/>
            <person name="Borneman A.R."/>
        </authorList>
    </citation>
    <scope>NUCLEOTIDE SEQUENCE [LARGE SCALE GENOMIC DNA]</scope>
    <source>
        <strain evidence="6">cv. Chardonnay</strain>
        <tissue evidence="5">Leaf</tissue>
    </source>
</reference>
<comment type="subcellular location">
    <subcellularLocation>
        <location evidence="1">Chromosome</location>
        <location evidence="1">Centromere</location>
    </subcellularLocation>
    <subcellularLocation>
        <location evidence="3">Nucleus</location>
    </subcellularLocation>
</comment>
<name>A0A438EC78_VITVI</name>
<feature type="domain" description="YDG" evidence="4">
    <location>
        <begin position="1"/>
        <end position="31"/>
    </location>
</feature>
<accession>A0A438EC78</accession>
<dbReference type="PROSITE" id="PS51015">
    <property type="entry name" value="YDG"/>
    <property type="match status" value="1"/>
</dbReference>
<evidence type="ECO:0000313" key="5">
    <source>
        <dbReference type="EMBL" id="RVW45259.1"/>
    </source>
</evidence>
<evidence type="ECO:0000256" key="3">
    <source>
        <dbReference type="PROSITE-ProRule" id="PRU00358"/>
    </source>
</evidence>
<dbReference type="GO" id="GO:0008168">
    <property type="term" value="F:methyltransferase activity"/>
    <property type="evidence" value="ECO:0007669"/>
    <property type="project" value="UniProtKB-KW"/>
</dbReference>
<comment type="caution">
    <text evidence="5">The sequence shown here is derived from an EMBL/GenBank/DDBJ whole genome shotgun (WGS) entry which is preliminary data.</text>
</comment>
<evidence type="ECO:0000313" key="6">
    <source>
        <dbReference type="Proteomes" id="UP000288805"/>
    </source>
</evidence>
<dbReference type="Gene3D" id="2.30.280.10">
    <property type="entry name" value="SRA-YDG"/>
    <property type="match status" value="1"/>
</dbReference>
<dbReference type="SUPFAM" id="SSF88697">
    <property type="entry name" value="PUA domain-like"/>
    <property type="match status" value="1"/>
</dbReference>
<dbReference type="InterPro" id="IPR051357">
    <property type="entry name" value="H3K9_HMTase_SUVAR3-9"/>
</dbReference>
<dbReference type="EMBL" id="QGNW01001336">
    <property type="protein sequence ID" value="RVW45259.1"/>
    <property type="molecule type" value="Genomic_DNA"/>
</dbReference>
<dbReference type="AlphaFoldDB" id="A0A438EC78"/>
<evidence type="ECO:0000259" key="4">
    <source>
        <dbReference type="PROSITE" id="PS51015"/>
    </source>
</evidence>
<dbReference type="InterPro" id="IPR015947">
    <property type="entry name" value="PUA-like_sf"/>
</dbReference>